<keyword evidence="1" id="KW-0677">Repeat</keyword>
<dbReference type="Gene3D" id="3.80.10.10">
    <property type="entry name" value="Ribonuclease Inhibitor"/>
    <property type="match status" value="1"/>
</dbReference>
<evidence type="ECO:0000256" key="2">
    <source>
        <dbReference type="ARBA" id="ARBA00022821"/>
    </source>
</evidence>
<reference evidence="5" key="1">
    <citation type="journal article" date="1997" name="Nucleic Acids Res.">
        <title>tRNAscan-SE: a program for improved detection of transfer RNA genes in genomic sequence.</title>
        <authorList>
            <person name="Lowe T.M."/>
            <person name="Eddy S.R."/>
        </authorList>
    </citation>
    <scope>NUCLEOTIDE SEQUENCE [LARGE SCALE GENOMIC DNA]</scope>
    <source>
        <strain evidence="5">r\B97-61/B2</strain>
    </source>
</reference>
<dbReference type="GeneID" id="18606880"/>
<feature type="region of interest" description="Disordered" evidence="3">
    <location>
        <begin position="1"/>
        <end position="151"/>
    </location>
</feature>
<dbReference type="Proteomes" id="UP000694886">
    <property type="component" value="Chromosome 3"/>
</dbReference>
<proteinExistence type="predicted"/>
<feature type="region of interest" description="Disordered" evidence="3">
    <location>
        <begin position="663"/>
        <end position="757"/>
    </location>
</feature>
<dbReference type="PANTHER" id="PTHR47186:SF54">
    <property type="entry name" value="DISEASE RESISTANCE RPP13-LIKE PROTEIN 4"/>
    <property type="match status" value="1"/>
</dbReference>
<name>A0AB32W5V7_THECC</name>
<feature type="compositionally biased region" description="Basic and acidic residues" evidence="3">
    <location>
        <begin position="57"/>
        <end position="80"/>
    </location>
</feature>
<feature type="compositionally biased region" description="Polar residues" evidence="3">
    <location>
        <begin position="1"/>
        <end position="19"/>
    </location>
</feature>
<organism evidence="5 6">
    <name type="scientific">Theobroma cacao</name>
    <name type="common">Cacao</name>
    <name type="synonym">Cocoa</name>
    <dbReference type="NCBI Taxonomy" id="3641"/>
    <lineage>
        <taxon>Eukaryota</taxon>
        <taxon>Viridiplantae</taxon>
        <taxon>Streptophyta</taxon>
        <taxon>Embryophyta</taxon>
        <taxon>Tracheophyta</taxon>
        <taxon>Spermatophyta</taxon>
        <taxon>Magnoliopsida</taxon>
        <taxon>eudicotyledons</taxon>
        <taxon>Gunneridae</taxon>
        <taxon>Pentapetalae</taxon>
        <taxon>rosids</taxon>
        <taxon>malvids</taxon>
        <taxon>Malvales</taxon>
        <taxon>Malvaceae</taxon>
        <taxon>Byttnerioideae</taxon>
        <taxon>Theobroma</taxon>
    </lineage>
</organism>
<evidence type="ECO:0000256" key="1">
    <source>
        <dbReference type="ARBA" id="ARBA00022737"/>
    </source>
</evidence>
<accession>A0AB32W5V7</accession>
<dbReference type="Gene3D" id="1.10.10.10">
    <property type="entry name" value="Winged helix-like DNA-binding domain superfamily/Winged helix DNA-binding domain"/>
    <property type="match status" value="1"/>
</dbReference>
<sequence length="911" mass="103663">MSSTNVGSELKGSTESPLTIQEIIERISKLRDSLPSEDEEEGDSPQQTTGGTITAADKQDGSESGDVRQENDNETNKQEEDVSQQENNKQEEDVSQQENNDESKKKGEDVSQQENNDESNKMDEDASKKKSDESNKKDKDARKKKSDESNKRKAVLHELVKFRKELQYMISSFEKLKKFETNLREPLQTLDDNVQDILKDLPCVTVSKLPKQVPLNLRVLRNNITRVKIQIPLQHQTANTNSEANRPWQTTVATSEADLPHLYDEAKFESSYYFKEIEEKYNELDDRQKLCLLCFVIFPENAEMKKRLLRFWWVGEKLLSVKEEKEEMELVSQTIQTFVEKGLIEPVQKKNKLQPRSYKMNPIVRSCLIKFAKQAGFFDYDSEGKPTMDFSSCKKACMVKSGAPADWFSAYLTGTVTETAQNEGTVTETEQKKGTATDRLSADLVKLQMLFNFPKRKTLLEASQRFHELQTLFNISKQFPALPKEWFSKMTGINVLYLGRWESGAGRQRHIEVEDTDFLKGLKYMKKLRLLSLQGISGIPKLPSSLCKLANLRILDLRACHSLEKLPERIGSLKKLTYLDSSECYLLDDMPKQLNQLEQLQVLKGFVIGNDRNSCTLADLAELKKLRKLSVNVNTTEFNIEDAGLALSKFQKLQKLKIAWGSGGLTGNNSTQNSIGQQSDPSNPNGESKKQDKDAVKPKTQNQVSSAAKSPSGKQDKGEDNGNRESSAGDQEGAYKKLKSGEANSKSMNQEDDKKGRNIGAAKSVAFNVSEKHGSKKQETVLQKRTPLMKLTSLRRERKPTNFEGLESLVKLDLQCFPHTEPPTWLTPKMLNSLQNLSVRGGRLRHLNQEGKEKWKVETLRLKFLIDFKMNWKEMLEQFPELKYLEKVRCPRITFCPCDARGVWQESPKSS</sequence>
<dbReference type="Pfam" id="PF23598">
    <property type="entry name" value="LRR_14"/>
    <property type="match status" value="1"/>
</dbReference>
<dbReference type="Gramene" id="Tc03v2_t026470.2">
    <property type="protein sequence ID" value="Tc03v2_p026470.2"/>
    <property type="gene ID" value="Tc03v2_g026470"/>
</dbReference>
<dbReference type="RefSeq" id="XP_017973483.1">
    <property type="nucleotide sequence ID" value="XM_018117994.1"/>
</dbReference>
<dbReference type="AlphaFoldDB" id="A0AB32W5V7"/>
<feature type="compositionally biased region" description="Basic and acidic residues" evidence="3">
    <location>
        <begin position="687"/>
        <end position="697"/>
    </location>
</feature>
<feature type="compositionally biased region" description="Polar residues" evidence="3">
    <location>
        <begin position="699"/>
        <end position="713"/>
    </location>
</feature>
<dbReference type="SUPFAM" id="SSF52058">
    <property type="entry name" value="L domain-like"/>
    <property type="match status" value="1"/>
</dbReference>
<feature type="compositionally biased region" description="Polar residues" evidence="3">
    <location>
        <begin position="667"/>
        <end position="686"/>
    </location>
</feature>
<gene>
    <name evidence="6" type="primary">LOC18606880</name>
</gene>
<dbReference type="InterPro" id="IPR055414">
    <property type="entry name" value="LRR_R13L4/SHOC2-like"/>
</dbReference>
<feature type="compositionally biased region" description="Basic and acidic residues" evidence="3">
    <location>
        <begin position="23"/>
        <end position="34"/>
    </location>
</feature>
<reference evidence="6" key="2">
    <citation type="submission" date="2025-08" db="UniProtKB">
        <authorList>
            <consortium name="RefSeq"/>
        </authorList>
    </citation>
    <scope>IDENTIFICATION</scope>
</reference>
<feature type="compositionally biased region" description="Basic and acidic residues" evidence="3">
    <location>
        <begin position="118"/>
        <end position="151"/>
    </location>
</feature>
<evidence type="ECO:0000259" key="4">
    <source>
        <dbReference type="Pfam" id="PF23598"/>
    </source>
</evidence>
<feature type="compositionally biased region" description="Basic and acidic residues" evidence="3">
    <location>
        <begin position="714"/>
        <end position="723"/>
    </location>
</feature>
<dbReference type="GO" id="GO:0006952">
    <property type="term" value="P:defense response"/>
    <property type="evidence" value="ECO:0007669"/>
    <property type="project" value="UniProtKB-KW"/>
</dbReference>
<evidence type="ECO:0000313" key="5">
    <source>
        <dbReference type="Proteomes" id="UP000694886"/>
    </source>
</evidence>
<dbReference type="PANTHER" id="PTHR47186">
    <property type="entry name" value="LEUCINE-RICH REPEAT-CONTAINING PROTEIN 57"/>
    <property type="match status" value="1"/>
</dbReference>
<evidence type="ECO:0000313" key="6">
    <source>
        <dbReference type="RefSeq" id="XP_017973483.1"/>
    </source>
</evidence>
<protein>
    <submittedName>
        <fullName evidence="6">Uncharacterized protein LOC18606880 isoform X2</fullName>
    </submittedName>
</protein>
<keyword evidence="2" id="KW-0611">Plant defense</keyword>
<dbReference type="InterPro" id="IPR032675">
    <property type="entry name" value="LRR_dom_sf"/>
</dbReference>
<feature type="domain" description="Disease resistance R13L4/SHOC-2-like LRR" evidence="4">
    <location>
        <begin position="515"/>
        <end position="663"/>
    </location>
</feature>
<evidence type="ECO:0000256" key="3">
    <source>
        <dbReference type="SAM" id="MobiDB-lite"/>
    </source>
</evidence>
<dbReference type="InterPro" id="IPR036388">
    <property type="entry name" value="WH-like_DNA-bd_sf"/>
</dbReference>